<accession>A0A975T0L8</accession>
<evidence type="ECO:0000256" key="2">
    <source>
        <dbReference type="SAM" id="Phobius"/>
    </source>
</evidence>
<feature type="transmembrane region" description="Helical" evidence="2">
    <location>
        <begin position="209"/>
        <end position="226"/>
    </location>
</feature>
<evidence type="ECO:0000256" key="1">
    <source>
        <dbReference type="SAM" id="MobiDB-lite"/>
    </source>
</evidence>
<keyword evidence="2" id="KW-0812">Transmembrane</keyword>
<gene>
    <name evidence="3" type="ORF">KRR39_02080</name>
</gene>
<organism evidence="3 4">
    <name type="scientific">Nocardioides panacis</name>
    <dbReference type="NCBI Taxonomy" id="2849501"/>
    <lineage>
        <taxon>Bacteria</taxon>
        <taxon>Bacillati</taxon>
        <taxon>Actinomycetota</taxon>
        <taxon>Actinomycetes</taxon>
        <taxon>Propionibacteriales</taxon>
        <taxon>Nocardioidaceae</taxon>
        <taxon>Nocardioides</taxon>
    </lineage>
</organism>
<dbReference type="InterPro" id="IPR018750">
    <property type="entry name" value="DUF2306_membrane"/>
</dbReference>
<dbReference type="KEGG" id="nps:KRR39_02080"/>
<keyword evidence="2" id="KW-1133">Transmembrane helix</keyword>
<feature type="transmembrane region" description="Helical" evidence="2">
    <location>
        <begin position="144"/>
        <end position="164"/>
    </location>
</feature>
<feature type="transmembrane region" description="Helical" evidence="2">
    <location>
        <begin position="75"/>
        <end position="93"/>
    </location>
</feature>
<proteinExistence type="predicted"/>
<dbReference type="AlphaFoldDB" id="A0A975T0L8"/>
<dbReference type="EMBL" id="CP077062">
    <property type="protein sequence ID" value="QWZ08673.1"/>
    <property type="molecule type" value="Genomic_DNA"/>
</dbReference>
<keyword evidence="4" id="KW-1185">Reference proteome</keyword>
<keyword evidence="2" id="KW-0472">Membrane</keyword>
<protein>
    <submittedName>
        <fullName evidence="3">DUF2306 domain-containing protein</fullName>
    </submittedName>
</protein>
<evidence type="ECO:0000313" key="4">
    <source>
        <dbReference type="Proteomes" id="UP000683575"/>
    </source>
</evidence>
<feature type="transmembrane region" description="Helical" evidence="2">
    <location>
        <begin position="31"/>
        <end position="55"/>
    </location>
</feature>
<sequence>MNALPTTHGCVPGTGSAPVPGRGPHRGRGRAGWWVPPALLALAFIPVLGGTGRLIEVLGGPEVLPTDDRFAASPVPLVAHIVAAVVYAVLGAFQFSARLRRRRPNWHRRAGRLLVVLGLAVAFSGLWMTLAYPRKEGTGDILWGTRLLVSSGMGTAVILGLVAIRRRDIARHRAWMTRAYALALGAGTQALTVGFGEALFGAGVGRTDLMMAAAWVINLAIAEWVIRRPTVRRTKRASRARPALAGPS</sequence>
<evidence type="ECO:0000313" key="3">
    <source>
        <dbReference type="EMBL" id="QWZ08673.1"/>
    </source>
</evidence>
<reference evidence="3" key="1">
    <citation type="submission" date="2021-06" db="EMBL/GenBank/DDBJ databases">
        <title>Complete genome sequence of Nocardioides sp. G188.</title>
        <authorList>
            <person name="Im W.-T."/>
        </authorList>
    </citation>
    <scope>NUCLEOTIDE SEQUENCE</scope>
    <source>
        <strain evidence="3">G188</strain>
    </source>
</reference>
<feature type="region of interest" description="Disordered" evidence="1">
    <location>
        <begin position="1"/>
        <end position="25"/>
    </location>
</feature>
<dbReference type="Pfam" id="PF10067">
    <property type="entry name" value="DUF2306"/>
    <property type="match status" value="1"/>
</dbReference>
<feature type="transmembrane region" description="Helical" evidence="2">
    <location>
        <begin position="113"/>
        <end position="132"/>
    </location>
</feature>
<dbReference type="Proteomes" id="UP000683575">
    <property type="component" value="Chromosome"/>
</dbReference>
<feature type="transmembrane region" description="Helical" evidence="2">
    <location>
        <begin position="180"/>
        <end position="203"/>
    </location>
</feature>
<name>A0A975T0L8_9ACTN</name>